<gene>
    <name evidence="1" type="ORF">GGX14DRAFT_450381</name>
</gene>
<dbReference type="AlphaFoldDB" id="A0AAD6YAX8"/>
<protein>
    <recommendedName>
        <fullName evidence="3">F-box domain-containing protein</fullName>
    </recommendedName>
</protein>
<name>A0AAD6YAX8_9AGAR</name>
<evidence type="ECO:0008006" key="3">
    <source>
        <dbReference type="Google" id="ProtNLM"/>
    </source>
</evidence>
<dbReference type="Proteomes" id="UP001219525">
    <property type="component" value="Unassembled WGS sequence"/>
</dbReference>
<sequence>MSNPLVAHISTKELLVGQPPGLSTLPFELADLIIGHIRDNREALSSCSLVSRAWLHITRPYFFESVILSDKTCARFLRLKASPCCTFIPHIKSLSISRPEEDQFSGTFSKLVPKFAGFPSLVCLKVFHVYWTDLAAASVAAFIAAFHDITQLDIQHATFDTPHQLMALLTRLPRLETVTVHTKFHSDRSWMPAPALSDPPRSLQVVRLCLDCIGYDPWSGIIGWIVTGPPTIRELRLGEIWGKNLPSVGTLLRTLGFALRELDLQFVSSITTGEIERDLAPHLTFTTHIRHLTLRFSVYERNPGEWYSSLAFLAALTSEPAALETLTLVLKIWMLDFVRELTHFDWAPLQAAVRAHTQLRLLRFQVYNRYSNSSRNGTATVEKIFKSATLEFAVRGSVEMEWNEWQPWDCLYPGKY</sequence>
<evidence type="ECO:0000313" key="1">
    <source>
        <dbReference type="EMBL" id="KAJ7210864.1"/>
    </source>
</evidence>
<dbReference type="Gene3D" id="3.80.10.10">
    <property type="entry name" value="Ribonuclease Inhibitor"/>
    <property type="match status" value="1"/>
</dbReference>
<dbReference type="EMBL" id="JARJCW010000027">
    <property type="protein sequence ID" value="KAJ7210864.1"/>
    <property type="molecule type" value="Genomic_DNA"/>
</dbReference>
<evidence type="ECO:0000313" key="2">
    <source>
        <dbReference type="Proteomes" id="UP001219525"/>
    </source>
</evidence>
<accession>A0AAD6YAX8</accession>
<keyword evidence="2" id="KW-1185">Reference proteome</keyword>
<organism evidence="1 2">
    <name type="scientific">Mycena pura</name>
    <dbReference type="NCBI Taxonomy" id="153505"/>
    <lineage>
        <taxon>Eukaryota</taxon>
        <taxon>Fungi</taxon>
        <taxon>Dikarya</taxon>
        <taxon>Basidiomycota</taxon>
        <taxon>Agaricomycotina</taxon>
        <taxon>Agaricomycetes</taxon>
        <taxon>Agaricomycetidae</taxon>
        <taxon>Agaricales</taxon>
        <taxon>Marasmiineae</taxon>
        <taxon>Mycenaceae</taxon>
        <taxon>Mycena</taxon>
    </lineage>
</organism>
<proteinExistence type="predicted"/>
<reference evidence="1" key="1">
    <citation type="submission" date="2023-03" db="EMBL/GenBank/DDBJ databases">
        <title>Massive genome expansion in bonnet fungi (Mycena s.s.) driven by repeated elements and novel gene families across ecological guilds.</title>
        <authorList>
            <consortium name="Lawrence Berkeley National Laboratory"/>
            <person name="Harder C.B."/>
            <person name="Miyauchi S."/>
            <person name="Viragh M."/>
            <person name="Kuo A."/>
            <person name="Thoen E."/>
            <person name="Andreopoulos B."/>
            <person name="Lu D."/>
            <person name="Skrede I."/>
            <person name="Drula E."/>
            <person name="Henrissat B."/>
            <person name="Morin E."/>
            <person name="Kohler A."/>
            <person name="Barry K."/>
            <person name="LaButti K."/>
            <person name="Morin E."/>
            <person name="Salamov A."/>
            <person name="Lipzen A."/>
            <person name="Mereny Z."/>
            <person name="Hegedus B."/>
            <person name="Baldrian P."/>
            <person name="Stursova M."/>
            <person name="Weitz H."/>
            <person name="Taylor A."/>
            <person name="Grigoriev I.V."/>
            <person name="Nagy L.G."/>
            <person name="Martin F."/>
            <person name="Kauserud H."/>
        </authorList>
    </citation>
    <scope>NUCLEOTIDE SEQUENCE</scope>
    <source>
        <strain evidence="1">9144</strain>
    </source>
</reference>
<dbReference type="InterPro" id="IPR032675">
    <property type="entry name" value="LRR_dom_sf"/>
</dbReference>
<comment type="caution">
    <text evidence="1">The sequence shown here is derived from an EMBL/GenBank/DDBJ whole genome shotgun (WGS) entry which is preliminary data.</text>
</comment>
<dbReference type="SUPFAM" id="SSF52047">
    <property type="entry name" value="RNI-like"/>
    <property type="match status" value="1"/>
</dbReference>